<comment type="caution">
    <text evidence="2">The sequence shown here is derived from an EMBL/GenBank/DDBJ whole genome shotgun (WGS) entry which is preliminary data.</text>
</comment>
<dbReference type="InterPro" id="IPR007899">
    <property type="entry name" value="CHAD_dom"/>
</dbReference>
<name>A0ABS1CIR5_9GAMM</name>
<dbReference type="InterPro" id="IPR038186">
    <property type="entry name" value="CHAD_dom_sf"/>
</dbReference>
<reference evidence="2 3" key="1">
    <citation type="journal article" date="2020" name="Microorganisms">
        <title>Osmotic Adaptation and Compatible Solute Biosynthesis of Phototrophic Bacteria as Revealed from Genome Analyses.</title>
        <authorList>
            <person name="Imhoff J.F."/>
            <person name="Rahn T."/>
            <person name="Kunzel S."/>
            <person name="Keller A."/>
            <person name="Neulinger S.C."/>
        </authorList>
    </citation>
    <scope>NUCLEOTIDE SEQUENCE [LARGE SCALE GENOMIC DNA]</scope>
    <source>
        <strain evidence="2 3">DSM 6210</strain>
    </source>
</reference>
<evidence type="ECO:0000313" key="2">
    <source>
        <dbReference type="EMBL" id="MBK1631792.1"/>
    </source>
</evidence>
<protein>
    <recommendedName>
        <fullName evidence="1">CHAD domain-containing protein</fullName>
    </recommendedName>
</protein>
<dbReference type="EMBL" id="NRRV01000032">
    <property type="protein sequence ID" value="MBK1631792.1"/>
    <property type="molecule type" value="Genomic_DNA"/>
</dbReference>
<dbReference type="Pfam" id="PF05235">
    <property type="entry name" value="CHAD"/>
    <property type="match status" value="1"/>
</dbReference>
<feature type="domain" description="CHAD" evidence="1">
    <location>
        <begin position="222"/>
        <end position="525"/>
    </location>
</feature>
<dbReference type="PANTHER" id="PTHR39339">
    <property type="entry name" value="SLR1444 PROTEIN"/>
    <property type="match status" value="1"/>
</dbReference>
<dbReference type="RefSeq" id="WP_200238565.1">
    <property type="nucleotide sequence ID" value="NZ_NRRV01000032.1"/>
</dbReference>
<keyword evidence="3" id="KW-1185">Reference proteome</keyword>
<gene>
    <name evidence="2" type="ORF">CKO31_13815</name>
</gene>
<proteinExistence type="predicted"/>
<dbReference type="SMART" id="SM00880">
    <property type="entry name" value="CHAD"/>
    <property type="match status" value="1"/>
</dbReference>
<evidence type="ECO:0000313" key="3">
    <source>
        <dbReference type="Proteomes" id="UP000748752"/>
    </source>
</evidence>
<evidence type="ECO:0000259" key="1">
    <source>
        <dbReference type="PROSITE" id="PS51708"/>
    </source>
</evidence>
<accession>A0ABS1CIR5</accession>
<organism evidence="2 3">
    <name type="scientific">Thiohalocapsa halophila</name>
    <dbReference type="NCBI Taxonomy" id="69359"/>
    <lineage>
        <taxon>Bacteria</taxon>
        <taxon>Pseudomonadati</taxon>
        <taxon>Pseudomonadota</taxon>
        <taxon>Gammaproteobacteria</taxon>
        <taxon>Chromatiales</taxon>
        <taxon>Chromatiaceae</taxon>
        <taxon>Thiohalocapsa</taxon>
    </lineage>
</organism>
<dbReference type="PROSITE" id="PS51708">
    <property type="entry name" value="CHAD"/>
    <property type="match status" value="1"/>
</dbReference>
<dbReference type="Proteomes" id="UP000748752">
    <property type="component" value="Unassembled WGS sequence"/>
</dbReference>
<sequence>MNLLAMDYLLPGAAGAAQDTDAAAAAIRAHLRCEPEPPVRLRRRFFDSFEWSLYRAGAALEEVVTDQHRELLWQDLSNYGAILARQATAAEPGLIDDLPPGPVQERVAPLLGVRRLLPMAVLSGSRQTLRVLNDDDKTVARIWLEEMRVEADGGRSSVPLPARLRLAGVRGYTHETETAAHRLKTVLGLEPAHAPLYLEAFAAAGRRPGGYSSKLDYRLDPAQPAEAATRTILLDLLSTLEANIDGTRRNLDPEFLHDLRVATRRTRSALSQIKGVLPQAVVDDFKARFAWLQQVTGPVRDLDVYLLDFPQLKAELPPSLRDDLDPLRDWLAAHYDAEQQALARALEGERFKTLLRDWRAFLEAPERNGATDAQTPIKAVADKRIRRMVKRVREEGRAITDASPPEDLHELRKSCKKLRYLMEFFQSLYPADDIKGLIKQTKVLLDNLGRFQDLAVQAEHLRETAAAMQREGAAPLDTLLAMGALVSRMLEGQQRARREFARIFAGFDSADNIAGFERLLAAKKRRAAPAEAGA</sequence>
<dbReference type="Gene3D" id="1.40.20.10">
    <property type="entry name" value="CHAD domain"/>
    <property type="match status" value="1"/>
</dbReference>
<dbReference type="PANTHER" id="PTHR39339:SF1">
    <property type="entry name" value="CHAD DOMAIN-CONTAINING PROTEIN"/>
    <property type="match status" value="1"/>
</dbReference>